<evidence type="ECO:0000313" key="1">
    <source>
        <dbReference type="EMBL" id="ACT51311.1"/>
    </source>
</evidence>
<reference evidence="2" key="1">
    <citation type="submission" date="2009-07" db="EMBL/GenBank/DDBJ databases">
        <title>Complete sequence of chromosome of Methylovorus sp. SIP3-4.</title>
        <authorList>
            <person name="Lucas S."/>
            <person name="Copeland A."/>
            <person name="Lapidus A."/>
            <person name="Glavina del Rio T."/>
            <person name="Tice H."/>
            <person name="Bruce D."/>
            <person name="Goodwin L."/>
            <person name="Pitluck S."/>
            <person name="Clum A."/>
            <person name="Larimer F."/>
            <person name="Land M."/>
            <person name="Hauser L."/>
            <person name="Kyrpides N."/>
            <person name="Mikhailova N."/>
            <person name="Kayluzhnaya M."/>
            <person name="Chistoserdova L."/>
        </authorList>
    </citation>
    <scope>NUCLEOTIDE SEQUENCE [LARGE SCALE GENOMIC DNA]</scope>
    <source>
        <strain evidence="2">SIP3-4</strain>
    </source>
</reference>
<accession>C6X7Y4</accession>
<dbReference type="AlphaFoldDB" id="C6X7Y4"/>
<protein>
    <submittedName>
        <fullName evidence="1">Uncharacterized protein</fullName>
    </submittedName>
</protein>
<gene>
    <name evidence="1" type="ordered locus">Msip34_2069</name>
</gene>
<name>C6X7Y4_METGS</name>
<organism evidence="1 2">
    <name type="scientific">Methylovorus glucosotrophus (strain SIP3-4)</name>
    <dbReference type="NCBI Taxonomy" id="582744"/>
    <lineage>
        <taxon>Bacteria</taxon>
        <taxon>Pseudomonadati</taxon>
        <taxon>Pseudomonadota</taxon>
        <taxon>Betaproteobacteria</taxon>
        <taxon>Nitrosomonadales</taxon>
        <taxon>Methylophilaceae</taxon>
        <taxon>Methylovorus</taxon>
    </lineage>
</organism>
<proteinExistence type="predicted"/>
<dbReference type="HOGENOM" id="CLU_3009113_0_0_4"/>
<dbReference type="RefSeq" id="WP_015830658.1">
    <property type="nucleotide sequence ID" value="NC_012969.1"/>
</dbReference>
<dbReference type="STRING" id="582744.Msip34_2069"/>
<reference evidence="1 2" key="2">
    <citation type="journal article" date="2011" name="J. Bacteriol.">
        <title>Genomes of three methylotrophs from a single niche uncover genetic and metabolic divergence of Methylophilaceae.</title>
        <authorList>
            <person name="Lapidus A."/>
            <person name="Clum A."/>
            <person name="Labutti K."/>
            <person name="Kaluzhnaya M.G."/>
            <person name="Lim S."/>
            <person name="Beck D.A."/>
            <person name="Glavina Del Rio T."/>
            <person name="Nolan M."/>
            <person name="Mavromatis K."/>
            <person name="Huntemann M."/>
            <person name="Lucas S."/>
            <person name="Lidstrom M.E."/>
            <person name="Ivanova N."/>
            <person name="Chistoserdova L."/>
        </authorList>
    </citation>
    <scope>NUCLEOTIDE SEQUENCE [LARGE SCALE GENOMIC DNA]</scope>
    <source>
        <strain evidence="1 2">SIP3-4</strain>
    </source>
</reference>
<keyword evidence="2" id="KW-1185">Reference proteome</keyword>
<sequence>MIKKIQFNKKNETTFHLRTDSKKFELLHNDAKANNKSLNLFLNEVIDEYYKYKPQQ</sequence>
<dbReference type="Proteomes" id="UP000002743">
    <property type="component" value="Chromosome"/>
</dbReference>
<dbReference type="KEGG" id="mei:Msip34_2069"/>
<evidence type="ECO:0000313" key="2">
    <source>
        <dbReference type="Proteomes" id="UP000002743"/>
    </source>
</evidence>
<dbReference type="EMBL" id="CP001674">
    <property type="protein sequence ID" value="ACT51311.1"/>
    <property type="molecule type" value="Genomic_DNA"/>
</dbReference>